<dbReference type="InterPro" id="IPR000253">
    <property type="entry name" value="FHA_dom"/>
</dbReference>
<evidence type="ECO:0000313" key="3">
    <source>
        <dbReference type="EnsemblProtists" id="EOD40421"/>
    </source>
</evidence>
<dbReference type="PaxDb" id="2903-EOD40421"/>
<organism evidence="3 4">
    <name type="scientific">Emiliania huxleyi (strain CCMP1516)</name>
    <dbReference type="NCBI Taxonomy" id="280463"/>
    <lineage>
        <taxon>Eukaryota</taxon>
        <taxon>Haptista</taxon>
        <taxon>Haptophyta</taxon>
        <taxon>Prymnesiophyceae</taxon>
        <taxon>Isochrysidales</taxon>
        <taxon>Noelaerhabdaceae</taxon>
        <taxon>Emiliania</taxon>
    </lineage>
</organism>
<keyword evidence="4" id="KW-1185">Reference proteome</keyword>
<protein>
    <recommendedName>
        <fullName evidence="2">FHA domain-containing protein</fullName>
    </recommendedName>
</protein>
<feature type="compositionally biased region" description="Polar residues" evidence="1">
    <location>
        <begin position="1177"/>
        <end position="1195"/>
    </location>
</feature>
<name>A0A0D3KXD6_EMIH1</name>
<dbReference type="Proteomes" id="UP000013827">
    <property type="component" value="Unassembled WGS sequence"/>
</dbReference>
<evidence type="ECO:0000256" key="1">
    <source>
        <dbReference type="SAM" id="MobiDB-lite"/>
    </source>
</evidence>
<reference evidence="3" key="2">
    <citation type="submission" date="2024-10" db="UniProtKB">
        <authorList>
            <consortium name="EnsemblProtists"/>
        </authorList>
    </citation>
    <scope>IDENTIFICATION</scope>
</reference>
<dbReference type="CDD" id="cd00060">
    <property type="entry name" value="FHA"/>
    <property type="match status" value="1"/>
</dbReference>
<accession>A0A0D3KXD6</accession>
<feature type="domain" description="FHA" evidence="2">
    <location>
        <begin position="1352"/>
        <end position="1411"/>
    </location>
</feature>
<dbReference type="GeneID" id="17285692"/>
<dbReference type="PROSITE" id="PS50006">
    <property type="entry name" value="FHA_DOMAIN"/>
    <property type="match status" value="1"/>
</dbReference>
<evidence type="ECO:0000313" key="4">
    <source>
        <dbReference type="Proteomes" id="UP000013827"/>
    </source>
</evidence>
<dbReference type="InterPro" id="IPR008984">
    <property type="entry name" value="SMAD_FHA_dom_sf"/>
</dbReference>
<dbReference type="KEGG" id="ehx:EMIHUDRAFT_222911"/>
<dbReference type="EnsemblProtists" id="EOD40421">
    <property type="protein sequence ID" value="EOD40421"/>
    <property type="gene ID" value="EMIHUDRAFT_222911"/>
</dbReference>
<feature type="region of interest" description="Disordered" evidence="1">
    <location>
        <begin position="1124"/>
        <end position="1197"/>
    </location>
</feature>
<sequence>MIAIGTGRSTKIGKATYVDKKRKEVQVQWQRVPGAFSNHFSVHAVGAKTPKKRRIRKATDVDLSAVANSWPAAAGKVCRPCESAGKSEELKRAFEHMTTTVRNTYPDLHPFRAAVEHLCSVQDPAVNSPCLVLSTASQAFLDTASDSDLDEIGLSLLALPWYNLVFSPVGAVPAFNAPAEIAAVEDRVQRIAEHLATGTRQGVPMVQVSVVADGREIKEATQAQVDEAFASGAKFVVHEGECARNLIYDGDRSLPFFSSNQDGEKSTTTAVNAALLFDKTTCGSHAVVVRFNANTATCHCRWELFLSRRANGVTPRPDLEHTDRAAHINIIRFVLEPVFSAFIAAADSSLGSRPIVEWYAFSDSNGLVGGGSAAASLLGKRAASSHRIGPSDAWLYDFEKLGVAFARVPHVCNLFALAGARLIPLEEDSSNLADSELAVAAVGAAAEWWRGSSSPLPPRDDVQAALEELIVDVLGSVAPTIVATLVAYKATFSAASWARSVERLEKKRLTDSAGGVRSSITLDELGKVSIDGLGGHGFGRLACINGAKSEKRTATATAALIKAVIAAQLKHNATVAEDKRVQPLVATKKYTYRQLAFARRQLSRLSAAPVSEAVLVAFNTEADAHNASAPPGKTVARLDVERSYTVTQLAKAREQLTRLSAAPVSVAVLVAFNTEADAHNASAPPGKTVARLDVERSYTVTQLGEARRQLTLLSAEPVSVAVLVAFNTEADAHNASAPPGKTVARLDVERSYTVTQLAAARRQLTRLSAAPVPEAVLVAFNTEADTHNASAPKGMTVARLDVERSYTVAQLAAARWQLTCLSAAPVPEAVLVAFNALADTHNASTPKGKTVARLDVKGTYTIPQLGGARRQLTLATKRVASGESALVELLEEKLTERDAAGALVFRGRGGGPQCGGPDWARLGKDKSIAVYVKHCASEKAMAQYLSRRYKSYPDLAAHVDVFTASWEALQSEMYFAIAGLVDQLSLGKGVMRRQDWEAAVAEVAKVPGHCLAGLSAPQLQRRWSRPAGFSSDTSSGTGTFALILAAELTPAPPERRLLIKIAPEATDACGGTIWYDHTRGVLFNSGEVAAQDVSVRVGERIQARPSSPSDPPPAAYVLVRRAADKPTQGAKRARGADEPQSSGDGATGKRPARKTAVKARAGIAAACQEEAGGSEAAPSSQTKPPQEPTGGSTASPDAMDMEVAEAAPDGLPSVEPAEGADAEVVNVQLDQADSAAAADIDMEVAEDAPAEDALAGLPSAEPAEGAGVDWQPRPNRGNVLAAAVMGRAYEEMRRGQHTQARQSIQLALTHDAWHPDARRLARASQGHLVLVRESKCEGAPSRIGIPMDGSPVAVGRGVRIEGVPWNWTSTISRSHAELRVGAYWDVEIADGGFQTLDRCSLHGITVNGVRVPGRPRRPADGPKPAPTVVPEGAVVEFGGLGHCVYRLMRVE</sequence>
<dbReference type="SUPFAM" id="SSF49879">
    <property type="entry name" value="SMAD/FHA domain"/>
    <property type="match status" value="1"/>
</dbReference>
<dbReference type="Gene3D" id="2.60.200.20">
    <property type="match status" value="1"/>
</dbReference>
<dbReference type="HOGENOM" id="CLU_256389_0_0_1"/>
<dbReference type="RefSeq" id="XP_005792850.1">
    <property type="nucleotide sequence ID" value="XM_005792793.1"/>
</dbReference>
<reference evidence="4" key="1">
    <citation type="journal article" date="2013" name="Nature">
        <title>Pan genome of the phytoplankton Emiliania underpins its global distribution.</title>
        <authorList>
            <person name="Read B.A."/>
            <person name="Kegel J."/>
            <person name="Klute M.J."/>
            <person name="Kuo A."/>
            <person name="Lefebvre S.C."/>
            <person name="Maumus F."/>
            <person name="Mayer C."/>
            <person name="Miller J."/>
            <person name="Monier A."/>
            <person name="Salamov A."/>
            <person name="Young J."/>
            <person name="Aguilar M."/>
            <person name="Claverie J.M."/>
            <person name="Frickenhaus S."/>
            <person name="Gonzalez K."/>
            <person name="Herman E.K."/>
            <person name="Lin Y.C."/>
            <person name="Napier J."/>
            <person name="Ogata H."/>
            <person name="Sarno A.F."/>
            <person name="Shmutz J."/>
            <person name="Schroeder D."/>
            <person name="de Vargas C."/>
            <person name="Verret F."/>
            <person name="von Dassow P."/>
            <person name="Valentin K."/>
            <person name="Van de Peer Y."/>
            <person name="Wheeler G."/>
            <person name="Dacks J.B."/>
            <person name="Delwiche C.F."/>
            <person name="Dyhrman S.T."/>
            <person name="Glockner G."/>
            <person name="John U."/>
            <person name="Richards T."/>
            <person name="Worden A.Z."/>
            <person name="Zhang X."/>
            <person name="Grigoriev I.V."/>
            <person name="Allen A.E."/>
            <person name="Bidle K."/>
            <person name="Borodovsky M."/>
            <person name="Bowler C."/>
            <person name="Brownlee C."/>
            <person name="Cock J.M."/>
            <person name="Elias M."/>
            <person name="Gladyshev V.N."/>
            <person name="Groth M."/>
            <person name="Guda C."/>
            <person name="Hadaegh A."/>
            <person name="Iglesias-Rodriguez M.D."/>
            <person name="Jenkins J."/>
            <person name="Jones B.M."/>
            <person name="Lawson T."/>
            <person name="Leese F."/>
            <person name="Lindquist E."/>
            <person name="Lobanov A."/>
            <person name="Lomsadze A."/>
            <person name="Malik S.B."/>
            <person name="Marsh M.E."/>
            <person name="Mackinder L."/>
            <person name="Mock T."/>
            <person name="Mueller-Roeber B."/>
            <person name="Pagarete A."/>
            <person name="Parker M."/>
            <person name="Probert I."/>
            <person name="Quesneville H."/>
            <person name="Raines C."/>
            <person name="Rensing S.A."/>
            <person name="Riano-Pachon D.M."/>
            <person name="Richier S."/>
            <person name="Rokitta S."/>
            <person name="Shiraiwa Y."/>
            <person name="Soanes D.M."/>
            <person name="van der Giezen M."/>
            <person name="Wahlund T.M."/>
            <person name="Williams B."/>
            <person name="Wilson W."/>
            <person name="Wolfe G."/>
            <person name="Wurch L.L."/>
        </authorList>
    </citation>
    <scope>NUCLEOTIDE SEQUENCE</scope>
</reference>
<evidence type="ECO:0000259" key="2">
    <source>
        <dbReference type="PROSITE" id="PS50006"/>
    </source>
</evidence>
<proteinExistence type="predicted"/>